<dbReference type="KEGG" id="ldn:H9L06_06600"/>
<keyword evidence="4 5" id="KW-0472">Membrane</keyword>
<feature type="transmembrane region" description="Helical" evidence="5">
    <location>
        <begin position="201"/>
        <end position="220"/>
    </location>
</feature>
<feature type="transmembrane region" description="Helical" evidence="5">
    <location>
        <begin position="345"/>
        <end position="365"/>
    </location>
</feature>
<dbReference type="GO" id="GO:0055085">
    <property type="term" value="P:transmembrane transport"/>
    <property type="evidence" value="ECO:0007669"/>
    <property type="project" value="InterPro"/>
</dbReference>
<feature type="transmembrane region" description="Helical" evidence="5">
    <location>
        <begin position="445"/>
        <end position="464"/>
    </location>
</feature>
<feature type="transmembrane region" description="Helical" evidence="5">
    <location>
        <begin position="415"/>
        <end position="433"/>
    </location>
</feature>
<feature type="transmembrane region" description="Helical" evidence="5">
    <location>
        <begin position="163"/>
        <end position="181"/>
    </location>
</feature>
<dbReference type="GO" id="GO:0016020">
    <property type="term" value="C:membrane"/>
    <property type="evidence" value="ECO:0007669"/>
    <property type="project" value="UniProtKB-SubCell"/>
</dbReference>
<feature type="transmembrane region" description="Helical" evidence="5">
    <location>
        <begin position="54"/>
        <end position="76"/>
    </location>
</feature>
<evidence type="ECO:0000256" key="2">
    <source>
        <dbReference type="ARBA" id="ARBA00022692"/>
    </source>
</evidence>
<dbReference type="Gene3D" id="1.20.1740.10">
    <property type="entry name" value="Amino acid/polyamine transporter I"/>
    <property type="match status" value="1"/>
</dbReference>
<proteinExistence type="predicted"/>
<organism evidence="7 8">
    <name type="scientific">Leucobacter denitrificans</name>
    <dbReference type="NCBI Taxonomy" id="683042"/>
    <lineage>
        <taxon>Bacteria</taxon>
        <taxon>Bacillati</taxon>
        <taxon>Actinomycetota</taxon>
        <taxon>Actinomycetes</taxon>
        <taxon>Micrococcales</taxon>
        <taxon>Microbacteriaceae</taxon>
        <taxon>Leucobacter</taxon>
    </lineage>
</organism>
<dbReference type="Proteomes" id="UP000515934">
    <property type="component" value="Chromosome"/>
</dbReference>
<dbReference type="InterPro" id="IPR004841">
    <property type="entry name" value="AA-permease/SLC12A_dom"/>
</dbReference>
<dbReference type="RefSeq" id="WP_187554464.1">
    <property type="nucleotide sequence ID" value="NZ_CP060716.1"/>
</dbReference>
<evidence type="ECO:0000256" key="3">
    <source>
        <dbReference type="ARBA" id="ARBA00022989"/>
    </source>
</evidence>
<gene>
    <name evidence="7" type="ORF">H9L06_06600</name>
</gene>
<accession>A0A7G9S2B8</accession>
<dbReference type="AlphaFoldDB" id="A0A7G9S2B8"/>
<evidence type="ECO:0000313" key="7">
    <source>
        <dbReference type="EMBL" id="QNN61993.1"/>
    </source>
</evidence>
<feature type="domain" description="Amino acid permease/ SLC12A" evidence="6">
    <location>
        <begin position="37"/>
        <end position="470"/>
    </location>
</feature>
<evidence type="ECO:0000256" key="1">
    <source>
        <dbReference type="ARBA" id="ARBA00004141"/>
    </source>
</evidence>
<keyword evidence="2 5" id="KW-0812">Transmembrane</keyword>
<dbReference type="PIRSF" id="PIRSF006060">
    <property type="entry name" value="AA_transporter"/>
    <property type="match status" value="1"/>
</dbReference>
<keyword evidence="8" id="KW-1185">Reference proteome</keyword>
<dbReference type="Pfam" id="PF00324">
    <property type="entry name" value="AA_permease"/>
    <property type="match status" value="1"/>
</dbReference>
<sequence length="504" mass="53542">MSQQEQTVGSKNPDLKGRLGTFDITLATLAYAGPLTGVVGYITFIIAYGNGLGAPAAFIPVTIAFLIFAVGFGAMTKYVKNPGAFYAYVTAGFGRSAGLGSGLMILASYFAIGLGFYAFAGLSAASFVSSRGGPDLPWWLYSAAFWALVATLAYFHVAISAKVLGVLLMIELVMILLFDVIVFSKGGAEGITLEVFSPQNFASGGIGIALVFAACLYCGFEATAIYREEAKDPERTIPRATIVVAIFIGVLYLVTSWAFITGMGASNAIQMASDDPAGAFFTVARTFAGQTFVDITNVFLLTSIFAAHLAIQNVTTRYVYSLSVDGVLPKALGIAHKKHHSPHRASMVVSAVYALLVAIVVFWGLTAEESYGWFAGLASVGILSAMTLTSFAIFRYFSKNTHIPISRWKRQTAPAISGVALLAMVVLGVMNFPDLIGGNVMTSTVLLLIIALAFVIGFVWSLVLRRNKPDVYERIGRQTISTEVLETAATSSASVPQPAVKDAT</sequence>
<evidence type="ECO:0000313" key="8">
    <source>
        <dbReference type="Proteomes" id="UP000515934"/>
    </source>
</evidence>
<feature type="transmembrane region" description="Helical" evidence="5">
    <location>
        <begin position="291"/>
        <end position="311"/>
    </location>
</feature>
<name>A0A7G9S2B8_9MICO</name>
<dbReference type="PANTHER" id="PTHR42770">
    <property type="entry name" value="AMINO ACID TRANSPORTER-RELATED"/>
    <property type="match status" value="1"/>
</dbReference>
<comment type="subcellular location">
    <subcellularLocation>
        <location evidence="1">Membrane</location>
        <topology evidence="1">Multi-pass membrane protein</topology>
    </subcellularLocation>
</comment>
<feature type="transmembrane region" description="Helical" evidence="5">
    <location>
        <begin position="21"/>
        <end position="48"/>
    </location>
</feature>
<evidence type="ECO:0000256" key="5">
    <source>
        <dbReference type="SAM" id="Phobius"/>
    </source>
</evidence>
<dbReference type="PANTHER" id="PTHR42770:SF16">
    <property type="entry name" value="AMINO ACID PERMEASE"/>
    <property type="match status" value="1"/>
</dbReference>
<dbReference type="EMBL" id="CP060716">
    <property type="protein sequence ID" value="QNN61993.1"/>
    <property type="molecule type" value="Genomic_DNA"/>
</dbReference>
<evidence type="ECO:0000256" key="4">
    <source>
        <dbReference type="ARBA" id="ARBA00023136"/>
    </source>
</evidence>
<evidence type="ECO:0000259" key="6">
    <source>
        <dbReference type="Pfam" id="PF00324"/>
    </source>
</evidence>
<protein>
    <submittedName>
        <fullName evidence="7">APC family permease</fullName>
    </submittedName>
</protein>
<feature type="transmembrane region" description="Helical" evidence="5">
    <location>
        <begin position="138"/>
        <end position="156"/>
    </location>
</feature>
<dbReference type="InterPro" id="IPR050367">
    <property type="entry name" value="APC_superfamily"/>
</dbReference>
<feature type="transmembrane region" description="Helical" evidence="5">
    <location>
        <begin position="240"/>
        <end position="260"/>
    </location>
</feature>
<feature type="transmembrane region" description="Helical" evidence="5">
    <location>
        <begin position="97"/>
        <end position="118"/>
    </location>
</feature>
<reference evidence="7 8" key="1">
    <citation type="submission" date="2020-08" db="EMBL/GenBank/DDBJ databases">
        <title>Genome sequence of Leucobacter denitrificans KACC 14055T.</title>
        <authorList>
            <person name="Hyun D.-W."/>
            <person name="Bae J.-W."/>
        </authorList>
    </citation>
    <scope>NUCLEOTIDE SEQUENCE [LARGE SCALE GENOMIC DNA]</scope>
    <source>
        <strain evidence="7 8">KACC 14055</strain>
    </source>
</reference>
<keyword evidence="3 5" id="KW-1133">Transmembrane helix</keyword>
<feature type="transmembrane region" description="Helical" evidence="5">
    <location>
        <begin position="371"/>
        <end position="394"/>
    </location>
</feature>